<dbReference type="Gene3D" id="3.40.630.30">
    <property type="match status" value="1"/>
</dbReference>
<comment type="caution">
    <text evidence="2">The sequence shown here is derived from an EMBL/GenBank/DDBJ whole genome shotgun (WGS) entry which is preliminary data.</text>
</comment>
<evidence type="ECO:0000313" key="3">
    <source>
        <dbReference type="Proteomes" id="UP001523262"/>
    </source>
</evidence>
<dbReference type="Pfam" id="PF24553">
    <property type="entry name" value="Rv0428c_C"/>
    <property type="match status" value="1"/>
</dbReference>
<reference evidence="2 3" key="1">
    <citation type="submission" date="2022-06" db="EMBL/GenBank/DDBJ databases">
        <authorList>
            <person name="Jeon C.O."/>
        </authorList>
    </citation>
    <scope>NUCLEOTIDE SEQUENCE [LARGE SCALE GENOMIC DNA]</scope>
    <source>
        <strain evidence="2 3">KCTC 13943</strain>
    </source>
</reference>
<dbReference type="EMBL" id="JAMQCR010000002">
    <property type="protein sequence ID" value="MCM2534837.1"/>
    <property type="molecule type" value="Genomic_DNA"/>
</dbReference>
<accession>A0ABT0WET8</accession>
<gene>
    <name evidence="2" type="ORF">NDK43_23960</name>
</gene>
<organism evidence="2 3">
    <name type="scientific">Neobacillus pocheonensis</name>
    <dbReference type="NCBI Taxonomy" id="363869"/>
    <lineage>
        <taxon>Bacteria</taxon>
        <taxon>Bacillati</taxon>
        <taxon>Bacillota</taxon>
        <taxon>Bacilli</taxon>
        <taxon>Bacillales</taxon>
        <taxon>Bacillaceae</taxon>
        <taxon>Neobacillus</taxon>
    </lineage>
</organism>
<protein>
    <submittedName>
        <fullName evidence="2">GNAT family N-acetyltransferase</fullName>
    </submittedName>
</protein>
<dbReference type="SUPFAM" id="SSF55729">
    <property type="entry name" value="Acyl-CoA N-acyltransferases (Nat)"/>
    <property type="match status" value="1"/>
</dbReference>
<name>A0ABT0WET8_9BACI</name>
<evidence type="ECO:0000313" key="2">
    <source>
        <dbReference type="EMBL" id="MCM2534837.1"/>
    </source>
</evidence>
<feature type="domain" description="N-acetyltransferase" evidence="1">
    <location>
        <begin position="110"/>
        <end position="244"/>
    </location>
</feature>
<dbReference type="CDD" id="cd04301">
    <property type="entry name" value="NAT_SF"/>
    <property type="match status" value="1"/>
</dbReference>
<keyword evidence="3" id="KW-1185">Reference proteome</keyword>
<dbReference type="InterPro" id="IPR000182">
    <property type="entry name" value="GNAT_dom"/>
</dbReference>
<sequence length="244" mass="28448">MIHNIEELSLNAWTALQTMLYDGWLIRFSNGYTKRANSVNPIYKSIEDLDKKIHYCENIFDARNLKPVFKMSESVYPETLDIVLEGHGYIAIDHTSVQLLLLSKLREPLIHTVKLDERLNDEWLNQFCKLNNQKETNKATMKQMLSLILPKTCFISLYDNETVVACGLGVLERGYLGIFDIVTDLHYRNRGFGEQLMLNLLKWGKENGAEYAYLQVMLNNGPALKLYSKLGFQESYQYWYRVKE</sequence>
<evidence type="ECO:0000259" key="1">
    <source>
        <dbReference type="PROSITE" id="PS51186"/>
    </source>
</evidence>
<proteinExistence type="predicted"/>
<dbReference type="InterPro" id="IPR016181">
    <property type="entry name" value="Acyl_CoA_acyltransferase"/>
</dbReference>
<dbReference type="PROSITE" id="PS51186">
    <property type="entry name" value="GNAT"/>
    <property type="match status" value="1"/>
</dbReference>
<dbReference type="InterPro" id="IPR056935">
    <property type="entry name" value="Rv0428c-like_C"/>
</dbReference>
<dbReference type="Proteomes" id="UP001523262">
    <property type="component" value="Unassembled WGS sequence"/>
</dbReference>